<feature type="transmembrane region" description="Helical" evidence="1">
    <location>
        <begin position="218"/>
        <end position="238"/>
    </location>
</feature>
<dbReference type="PANTHER" id="PTHR47755">
    <property type="entry name" value="CELL DIVISION PROTEIN FTSX"/>
    <property type="match status" value="1"/>
</dbReference>
<evidence type="ECO:0000256" key="1">
    <source>
        <dbReference type="SAM" id="Phobius"/>
    </source>
</evidence>
<protein>
    <recommendedName>
        <fullName evidence="4">Cell division protein FtsX</fullName>
    </recommendedName>
</protein>
<keyword evidence="1" id="KW-1133">Transmembrane helix</keyword>
<evidence type="ECO:0000313" key="2">
    <source>
        <dbReference type="EMBL" id="TKW60737.1"/>
    </source>
</evidence>
<dbReference type="Proteomes" id="UP000320948">
    <property type="component" value="Unassembled WGS sequence"/>
</dbReference>
<reference evidence="2 3" key="1">
    <citation type="journal article" date="2017" name="Nat. Commun.">
        <title>In situ click chemistry generation of cyclooxygenase-2 inhibitors.</title>
        <authorList>
            <person name="Bhardwaj A."/>
            <person name="Kaur J."/>
            <person name="Wuest M."/>
            <person name="Wuest F."/>
        </authorList>
    </citation>
    <scope>NUCLEOTIDE SEQUENCE [LARGE SCALE GENOMIC DNA]</scope>
    <source>
        <strain evidence="2">S2_018_000_R2_106</strain>
    </source>
</reference>
<keyword evidence="1" id="KW-0812">Transmembrane</keyword>
<dbReference type="GO" id="GO:0016020">
    <property type="term" value="C:membrane"/>
    <property type="evidence" value="ECO:0007669"/>
    <property type="project" value="InterPro"/>
</dbReference>
<comment type="caution">
    <text evidence="2">The sequence shown here is derived from an EMBL/GenBank/DDBJ whole genome shotgun (WGS) entry which is preliminary data.</text>
</comment>
<feature type="transmembrane region" description="Helical" evidence="1">
    <location>
        <begin position="250"/>
        <end position="271"/>
    </location>
</feature>
<dbReference type="PANTHER" id="PTHR47755:SF1">
    <property type="entry name" value="CELL DIVISION PROTEIN FTSX"/>
    <property type="match status" value="1"/>
</dbReference>
<accession>A0A6N4R9E7</accession>
<organism evidence="2 3">
    <name type="scientific">Blastochloris viridis</name>
    <name type="common">Rhodopseudomonas viridis</name>
    <dbReference type="NCBI Taxonomy" id="1079"/>
    <lineage>
        <taxon>Bacteria</taxon>
        <taxon>Pseudomonadati</taxon>
        <taxon>Pseudomonadota</taxon>
        <taxon>Alphaproteobacteria</taxon>
        <taxon>Hyphomicrobiales</taxon>
        <taxon>Blastochloridaceae</taxon>
        <taxon>Blastochloris</taxon>
    </lineage>
</organism>
<feature type="transmembrane region" description="Helical" evidence="1">
    <location>
        <begin position="158"/>
        <end position="179"/>
    </location>
</feature>
<keyword evidence="1" id="KW-0472">Membrane</keyword>
<dbReference type="AlphaFoldDB" id="A0A6N4R9E7"/>
<dbReference type="GO" id="GO:0051301">
    <property type="term" value="P:cell division"/>
    <property type="evidence" value="ECO:0007669"/>
    <property type="project" value="InterPro"/>
</dbReference>
<dbReference type="InterPro" id="IPR004513">
    <property type="entry name" value="FtsX"/>
</dbReference>
<feature type="transmembrane region" description="Helical" evidence="1">
    <location>
        <begin position="20"/>
        <end position="44"/>
    </location>
</feature>
<proteinExistence type="predicted"/>
<name>A0A6N4R9E7_BLAVI</name>
<dbReference type="EMBL" id="VAFM01000002">
    <property type="protein sequence ID" value="TKW60737.1"/>
    <property type="molecule type" value="Genomic_DNA"/>
</dbReference>
<dbReference type="GO" id="GO:0032153">
    <property type="term" value="C:cell division site"/>
    <property type="evidence" value="ECO:0007669"/>
    <property type="project" value="TreeGrafter"/>
</dbReference>
<gene>
    <name evidence="2" type="ORF">DI628_07535</name>
</gene>
<evidence type="ECO:0008006" key="4">
    <source>
        <dbReference type="Google" id="ProtNLM"/>
    </source>
</evidence>
<sequence length="281" mass="29418">MPKRTNPISQALNLKAAGIFRLLVITTALLSGVIALGAASAAMLQGLYGNWQLDRQNSLTIYLPPEADSAAVTQLTQSLTTLQGVESATPLAPQVVQGWLSDVPQSENLPLPTVLEITLQPETDTQPLTAHIQSAFPMAEIDDHKPLLQQVSGAARGLQVAMLGLGAVMLALMALLITLTTRTGLQAQSSTLHLLVQLGATDAVLTRSVCTQVLGRTLAGYTLGTVSAAVILLGASALMPTLATHLGLTVYATLLLSPLLLPFIALGTATVTTRKLLHQLT</sequence>
<evidence type="ECO:0000313" key="3">
    <source>
        <dbReference type="Proteomes" id="UP000320948"/>
    </source>
</evidence>